<sequence>MVDSAAAHRSANDICCCTAIADVVDPVAEGGCRLNRFGSGAVRACWRAADAYRQPWSGITEDACRQQEWSAGGTEHTLAYDMWSRTDENPLPFERLSTRMKSMQELDERLADVLASARAAVRSADDNADRITIIRWLEHVKSFCAAGQATLTDAYRRTREAEKIRPNSKAESARLRTAVATEIAAARRESAAKARQHVGLAAALCSEMPQLLGALDEGRTSEYRAVLVARAAGCLSSADRTKLNAMIGPELAGLGDGTSADRANGIAYKLDPEMAMQHRRKAVSDRRVSVRPAPDGMAWLSAFLPVAQAVSILASLKKHADLSFEEGDTRTQDQKMADELVARATNGGTTGCDADGVPDTLAGGVVLNIIMSDRALMDDDDEPAYLVGYGTIPADLARKLAAIKDSGARTWVRRLYTDPARLRLRDMDRNRRLFPESMKQFLRLRDRTCRTPWCNAPIRDADHIQEYSRGGATDRVNGQGKCKCCNLGKIDTVMRFHVEPDGTVVATAPDGHEDRSPEPVPPRSRPWRIYSPIEIDLGDLIDGSQAS</sequence>
<dbReference type="InterPro" id="IPR003615">
    <property type="entry name" value="HNH_nuc"/>
</dbReference>
<comment type="caution">
    <text evidence="3">The sequence shown here is derived from an EMBL/GenBank/DDBJ whole genome shotgun (WGS) entry which is preliminary data.</text>
</comment>
<evidence type="ECO:0000256" key="1">
    <source>
        <dbReference type="SAM" id="MobiDB-lite"/>
    </source>
</evidence>
<protein>
    <submittedName>
        <fullName evidence="3">DUF222 domain-containing protein</fullName>
    </submittedName>
</protein>
<feature type="region of interest" description="Disordered" evidence="1">
    <location>
        <begin position="505"/>
        <end position="527"/>
    </location>
</feature>
<keyword evidence="4" id="KW-1185">Reference proteome</keyword>
<accession>A0A7K1FJ17</accession>
<dbReference type="SMART" id="SM00507">
    <property type="entry name" value="HNHc"/>
    <property type="match status" value="1"/>
</dbReference>
<evidence type="ECO:0000313" key="3">
    <source>
        <dbReference type="EMBL" id="MTD13449.1"/>
    </source>
</evidence>
<dbReference type="EMBL" id="WLYK01000001">
    <property type="protein sequence ID" value="MTD13449.1"/>
    <property type="molecule type" value="Genomic_DNA"/>
</dbReference>
<dbReference type="CDD" id="cd00085">
    <property type="entry name" value="HNHc"/>
    <property type="match status" value="1"/>
</dbReference>
<organism evidence="3 4">
    <name type="scientific">Nakamurella alba</name>
    <dbReference type="NCBI Taxonomy" id="2665158"/>
    <lineage>
        <taxon>Bacteria</taxon>
        <taxon>Bacillati</taxon>
        <taxon>Actinomycetota</taxon>
        <taxon>Actinomycetes</taxon>
        <taxon>Nakamurellales</taxon>
        <taxon>Nakamurellaceae</taxon>
        <taxon>Nakamurella</taxon>
    </lineage>
</organism>
<proteinExistence type="predicted"/>
<dbReference type="AlphaFoldDB" id="A0A7K1FJ17"/>
<reference evidence="3 4" key="1">
    <citation type="submission" date="2019-11" db="EMBL/GenBank/DDBJ databases">
        <authorList>
            <person name="Jiang L.-Q."/>
        </authorList>
    </citation>
    <scope>NUCLEOTIDE SEQUENCE [LARGE SCALE GENOMIC DNA]</scope>
    <source>
        <strain evidence="3 4">YIM 132087</strain>
    </source>
</reference>
<gene>
    <name evidence="3" type="ORF">GIS00_05755</name>
</gene>
<dbReference type="Proteomes" id="UP000460221">
    <property type="component" value="Unassembled WGS sequence"/>
</dbReference>
<evidence type="ECO:0000259" key="2">
    <source>
        <dbReference type="SMART" id="SM00507"/>
    </source>
</evidence>
<dbReference type="Pfam" id="PF02720">
    <property type="entry name" value="DUF222"/>
    <property type="match status" value="1"/>
</dbReference>
<name>A0A7K1FJ17_9ACTN</name>
<dbReference type="InterPro" id="IPR003870">
    <property type="entry name" value="DUF222"/>
</dbReference>
<feature type="domain" description="HNH nuclease" evidence="2">
    <location>
        <begin position="437"/>
        <end position="487"/>
    </location>
</feature>
<evidence type="ECO:0000313" key="4">
    <source>
        <dbReference type="Proteomes" id="UP000460221"/>
    </source>
</evidence>